<dbReference type="PANTHER" id="PTHR13060:SF0">
    <property type="entry name" value="PROTEIN ECDYSONELESS HOMOLOG"/>
    <property type="match status" value="1"/>
</dbReference>
<sequence>MELSTSCSAAARSSSSPLFPGGSRRPPEDTVFFSIFPDKGSSSFSSDGDSTGVVGGEPLFSRQLHILDTVLPHFLRDYIWQHEPFSLSPSSDHACSLCGTPAGIPHLHGRVRYGDNVEDEWFVVFLLYEVSRRVPWVSIRVWDSDGEFLLIEAAFSLPCWVNPESCENRVFVRRGELHILPRKQFPSNPTILEALSALRTGKVDTRAPEKVQEAINKRISGYPQRARMNMHRARIRVPLPVAQVLKQEPCLIALAVEGFYDRDVDSMKYAAKMERFLRSEGGGVDIVQTSVLMSRAMYGQLVQQNFVAPRCYPMPSRDQGPVLYGEAELGMKIACGFEMMYQDRRRAGEEGKGSSVDAFKKALQSHGYFEGLLPGSKEYRRRMDEALERHKNSIVFSRTRDTLGAPVRRIDEILSLPFSSSDFVGVDLPPSDDDSWLYDGEEELTSAILERQREIEVYESKRRGKVRSGDHKLSDNVPSPNDFDMGDMAKSMEAFMHKVSSLEGAEVPQSRDREVDLDVQQFIKDMESVLGPVDQRGISAGIELGEGETSSSDMDFDESEDESNSGKESEVEDSKYTFTQSYSDALYEELKGTTLKTSFIHAQQFSDNHGELSWHSPCVHRLVQGSASKAEDVDEELTPVDVDINLVKSFIDSFSSQQGLPGPASNLLGLMGLRIPQDDSKGTRHQS</sequence>
<protein>
    <recommendedName>
        <fullName evidence="4">Protein ecdysoneless homolog</fullName>
    </recommendedName>
</protein>
<feature type="compositionally biased region" description="Acidic residues" evidence="1">
    <location>
        <begin position="554"/>
        <end position="563"/>
    </location>
</feature>
<feature type="compositionally biased region" description="Basic and acidic residues" evidence="1">
    <location>
        <begin position="564"/>
        <end position="575"/>
    </location>
</feature>
<dbReference type="GO" id="GO:0005634">
    <property type="term" value="C:nucleus"/>
    <property type="evidence" value="ECO:0007669"/>
    <property type="project" value="TreeGrafter"/>
</dbReference>
<evidence type="ECO:0000313" key="3">
    <source>
        <dbReference type="Proteomes" id="UP000652761"/>
    </source>
</evidence>
<name>A0A843ULT8_COLES</name>
<feature type="region of interest" description="Disordered" evidence="1">
    <location>
        <begin position="543"/>
        <end position="575"/>
    </location>
</feature>
<dbReference type="Proteomes" id="UP000652761">
    <property type="component" value="Unassembled WGS sequence"/>
</dbReference>
<evidence type="ECO:0000256" key="1">
    <source>
        <dbReference type="SAM" id="MobiDB-lite"/>
    </source>
</evidence>
<feature type="compositionally biased region" description="Low complexity" evidence="1">
    <location>
        <begin position="1"/>
        <end position="16"/>
    </location>
</feature>
<proteinExistence type="predicted"/>
<accession>A0A843ULT8</accession>
<organism evidence="2 3">
    <name type="scientific">Colocasia esculenta</name>
    <name type="common">Wild taro</name>
    <name type="synonym">Arum esculentum</name>
    <dbReference type="NCBI Taxonomy" id="4460"/>
    <lineage>
        <taxon>Eukaryota</taxon>
        <taxon>Viridiplantae</taxon>
        <taxon>Streptophyta</taxon>
        <taxon>Embryophyta</taxon>
        <taxon>Tracheophyta</taxon>
        <taxon>Spermatophyta</taxon>
        <taxon>Magnoliopsida</taxon>
        <taxon>Liliopsida</taxon>
        <taxon>Araceae</taxon>
        <taxon>Aroideae</taxon>
        <taxon>Colocasieae</taxon>
        <taxon>Colocasia</taxon>
    </lineage>
</organism>
<evidence type="ECO:0000313" key="2">
    <source>
        <dbReference type="EMBL" id="MQL81973.1"/>
    </source>
</evidence>
<dbReference type="AlphaFoldDB" id="A0A843ULT8"/>
<evidence type="ECO:0008006" key="4">
    <source>
        <dbReference type="Google" id="ProtNLM"/>
    </source>
</evidence>
<gene>
    <name evidence="2" type="ORF">Taro_014448</name>
</gene>
<dbReference type="OrthoDB" id="27237at2759"/>
<dbReference type="InterPro" id="IPR010770">
    <property type="entry name" value="Ecd"/>
</dbReference>
<reference evidence="2" key="1">
    <citation type="submission" date="2017-07" db="EMBL/GenBank/DDBJ databases">
        <title>Taro Niue Genome Assembly and Annotation.</title>
        <authorList>
            <person name="Atibalentja N."/>
            <person name="Keating K."/>
            <person name="Fields C.J."/>
        </authorList>
    </citation>
    <scope>NUCLEOTIDE SEQUENCE</scope>
    <source>
        <strain evidence="2">Niue_2</strain>
        <tissue evidence="2">Leaf</tissue>
    </source>
</reference>
<dbReference type="Pfam" id="PF07093">
    <property type="entry name" value="SGT1"/>
    <property type="match status" value="1"/>
</dbReference>
<keyword evidence="3" id="KW-1185">Reference proteome</keyword>
<dbReference type="EMBL" id="NMUH01000600">
    <property type="protein sequence ID" value="MQL81973.1"/>
    <property type="molecule type" value="Genomic_DNA"/>
</dbReference>
<feature type="region of interest" description="Disordered" evidence="1">
    <location>
        <begin position="1"/>
        <end position="25"/>
    </location>
</feature>
<dbReference type="PANTHER" id="PTHR13060">
    <property type="entry name" value="SGT1 PROTEIN HSGT1 SUPPRESSOR OF GCR2"/>
    <property type="match status" value="1"/>
</dbReference>
<comment type="caution">
    <text evidence="2">The sequence shown here is derived from an EMBL/GenBank/DDBJ whole genome shotgun (WGS) entry which is preliminary data.</text>
</comment>